<proteinExistence type="predicted"/>
<name>A0A166H665_9MICO</name>
<dbReference type="PATRIC" id="fig|1671680.3.peg.3095"/>
<dbReference type="RefSeq" id="WP_161489669.1">
    <property type="nucleotide sequence ID" value="NZ_LIIN01000152.1"/>
</dbReference>
<reference evidence="1 2" key="1">
    <citation type="submission" date="2015-08" db="EMBL/GenBank/DDBJ databases">
        <title>Draft Genome Sequence of Rathayibacter sp. Strain VKM Ac-2596 Isolated from Leaf Gall Induced by Plant-Parasitic Nematodes.</title>
        <authorList>
            <person name="Vasilenko O.V."/>
            <person name="Starodumova I.P."/>
            <person name="Tarlachkov S.V."/>
            <person name="Dorofeeva L.V."/>
            <person name="Evtushenko L.I."/>
        </authorList>
    </citation>
    <scope>NUCLEOTIDE SEQUENCE [LARGE SCALE GENOMIC DNA]</scope>
    <source>
        <strain evidence="1 2">VKM Ac-2596</strain>
    </source>
</reference>
<accession>A0A166H665</accession>
<keyword evidence="2" id="KW-1185">Reference proteome</keyword>
<gene>
    <name evidence="1" type="ORF">ACH61_02876</name>
</gene>
<evidence type="ECO:0000313" key="1">
    <source>
        <dbReference type="EMBL" id="KZX20015.1"/>
    </source>
</evidence>
<dbReference type="EMBL" id="LIIN01000152">
    <property type="protein sequence ID" value="KZX20015.1"/>
    <property type="molecule type" value="Genomic_DNA"/>
</dbReference>
<evidence type="ECO:0000313" key="2">
    <source>
        <dbReference type="Proteomes" id="UP000076717"/>
    </source>
</evidence>
<protein>
    <submittedName>
        <fullName evidence="1">Uncharacterized protein</fullName>
    </submittedName>
</protein>
<dbReference type="AlphaFoldDB" id="A0A166H665"/>
<organism evidence="1 2">
    <name type="scientific">Rathayibacter tanaceti</name>
    <dbReference type="NCBI Taxonomy" id="1671680"/>
    <lineage>
        <taxon>Bacteria</taxon>
        <taxon>Bacillati</taxon>
        <taxon>Actinomycetota</taxon>
        <taxon>Actinomycetes</taxon>
        <taxon>Micrococcales</taxon>
        <taxon>Microbacteriaceae</taxon>
        <taxon>Rathayibacter</taxon>
    </lineage>
</organism>
<dbReference type="Proteomes" id="UP000076717">
    <property type="component" value="Unassembled WGS sequence"/>
</dbReference>
<comment type="caution">
    <text evidence="1">The sequence shown here is derived from an EMBL/GenBank/DDBJ whole genome shotgun (WGS) entry which is preliminary data.</text>
</comment>
<sequence length="54" mass="5928">MVLRLDPRLPLLWRSANALQLGLDRPLVILDDVGYAEELLLDALRLGTSAARSG</sequence>